<dbReference type="Pfam" id="PF01381">
    <property type="entry name" value="HTH_3"/>
    <property type="match status" value="1"/>
</dbReference>
<dbReference type="SUPFAM" id="SSF47413">
    <property type="entry name" value="lambda repressor-like DNA-binding domains"/>
    <property type="match status" value="1"/>
</dbReference>
<comment type="caution">
    <text evidence="2">The sequence shown here is derived from an EMBL/GenBank/DDBJ whole genome shotgun (WGS) entry which is preliminary data.</text>
</comment>
<dbReference type="InterPro" id="IPR001387">
    <property type="entry name" value="Cro/C1-type_HTH"/>
</dbReference>
<dbReference type="GO" id="GO:0003677">
    <property type="term" value="F:DNA binding"/>
    <property type="evidence" value="ECO:0007669"/>
    <property type="project" value="InterPro"/>
</dbReference>
<dbReference type="RefSeq" id="WP_092837346.1">
    <property type="nucleotide sequence ID" value="NZ_FPCF01000001.1"/>
</dbReference>
<dbReference type="Gene3D" id="1.10.260.40">
    <property type="entry name" value="lambda repressor-like DNA-binding domains"/>
    <property type="match status" value="1"/>
</dbReference>
<keyword evidence="3" id="KW-1185">Reference proteome</keyword>
<dbReference type="Proteomes" id="UP000286985">
    <property type="component" value="Unassembled WGS sequence"/>
</dbReference>
<evidence type="ECO:0000259" key="1">
    <source>
        <dbReference type="PROSITE" id="PS50943"/>
    </source>
</evidence>
<dbReference type="AlphaFoldDB" id="A0A432XKY6"/>
<dbReference type="InterPro" id="IPR010982">
    <property type="entry name" value="Lambda_DNA-bd_dom_sf"/>
</dbReference>
<feature type="domain" description="HTH cro/C1-type" evidence="1">
    <location>
        <begin position="31"/>
        <end position="77"/>
    </location>
</feature>
<dbReference type="OrthoDB" id="6240846at2"/>
<organism evidence="2 3">
    <name type="scientific">Pseudidiomarina donghaiensis</name>
    <dbReference type="NCBI Taxonomy" id="519452"/>
    <lineage>
        <taxon>Bacteria</taxon>
        <taxon>Pseudomonadati</taxon>
        <taxon>Pseudomonadota</taxon>
        <taxon>Gammaproteobacteria</taxon>
        <taxon>Alteromonadales</taxon>
        <taxon>Idiomarinaceae</taxon>
        <taxon>Pseudidiomarina</taxon>
    </lineage>
</organism>
<evidence type="ECO:0000313" key="2">
    <source>
        <dbReference type="EMBL" id="RUO49357.1"/>
    </source>
</evidence>
<proteinExistence type="predicted"/>
<dbReference type="CDD" id="cd00093">
    <property type="entry name" value="HTH_XRE"/>
    <property type="match status" value="1"/>
</dbReference>
<dbReference type="EMBL" id="PIPU01000001">
    <property type="protein sequence ID" value="RUO49357.1"/>
    <property type="molecule type" value="Genomic_DNA"/>
</dbReference>
<dbReference type="SMART" id="SM00530">
    <property type="entry name" value="HTH_XRE"/>
    <property type="match status" value="1"/>
</dbReference>
<dbReference type="STRING" id="519452.SAMN04488139_0594"/>
<dbReference type="PROSITE" id="PS50943">
    <property type="entry name" value="HTH_CROC1"/>
    <property type="match status" value="1"/>
</dbReference>
<name>A0A432XKY6_9GAMM</name>
<protein>
    <submittedName>
        <fullName evidence="2">XRE family transcriptional regulator</fullName>
    </submittedName>
</protein>
<sequence length="104" mass="11892">MKSLSHEQRSTIQNKIIEQLQRYEISLGEAVKIIRTEIYGFTQIEFAQLCRISDKTVRDIENGRTDPRLSIIERMLNMGGLGLVAAPKINYVRSANPLENTNNE</sequence>
<reference evidence="3" key="1">
    <citation type="journal article" date="2018" name="Front. Microbiol.">
        <title>Genome-Based Analysis Reveals the Taxonomy and Diversity of the Family Idiomarinaceae.</title>
        <authorList>
            <person name="Liu Y."/>
            <person name="Lai Q."/>
            <person name="Shao Z."/>
        </authorList>
    </citation>
    <scope>NUCLEOTIDE SEQUENCE [LARGE SCALE GENOMIC DNA]</scope>
    <source>
        <strain evidence="3">908033</strain>
    </source>
</reference>
<accession>A0A432XKY6</accession>
<evidence type="ECO:0000313" key="3">
    <source>
        <dbReference type="Proteomes" id="UP000286985"/>
    </source>
</evidence>
<gene>
    <name evidence="2" type="ORF">CWE24_02295</name>
</gene>